<dbReference type="InterPro" id="IPR031481">
    <property type="entry name" value="Glyco_tran_10_N"/>
</dbReference>
<comment type="catalytic activity">
    <reaction evidence="22">
        <text>beta-D-Gal-(1-&gt;4)-beta-D-GlcNAc-(1-&gt;3)-beta-D-Gal-(1-&gt;4)-D-Glc + GDP-beta-L-fucose = beta-D-Gal-(1-&gt;4)-[alpha-L-Fuc-(1-&gt;3)]-beta-D-GlcNAc-(1-&gt;3)-beta-D-Gal-(1-&gt;4)-D-Glc + GDP + H(+)</text>
        <dbReference type="Rhea" id="RHEA:77187"/>
        <dbReference type="ChEBI" id="CHEBI:15378"/>
        <dbReference type="ChEBI" id="CHEBI:57273"/>
        <dbReference type="ChEBI" id="CHEBI:58189"/>
        <dbReference type="ChEBI" id="CHEBI:60239"/>
        <dbReference type="ChEBI" id="CHEBI:61352"/>
    </reaction>
    <physiologicalReaction direction="left-to-right" evidence="22">
        <dbReference type="Rhea" id="RHEA:77188"/>
    </physiologicalReaction>
</comment>
<evidence type="ECO:0000256" key="19">
    <source>
        <dbReference type="ARBA" id="ARBA00036481"/>
    </source>
</evidence>
<dbReference type="Proteomes" id="UP000606274">
    <property type="component" value="Unassembled WGS sequence"/>
</dbReference>
<keyword evidence="5 24" id="KW-0328">Glycosyltransferase</keyword>
<evidence type="ECO:0000256" key="21">
    <source>
        <dbReference type="ARBA" id="ARBA00037848"/>
    </source>
</evidence>
<dbReference type="Gene3D" id="3.40.50.11660">
    <property type="entry name" value="Glycosyl transferase family 10, C-terminal domain"/>
    <property type="match status" value="2"/>
</dbReference>
<comment type="catalytic activity">
    <reaction evidence="15">
        <text>a beta-D-galactosyl-(1-&gt;4)-N-acetyl-beta-D-glucosaminyl derivative + GDP-beta-L-fucose = a beta-D-galactosyl-(1-&gt;4)-[alpha-L-fucosyl-(1-&gt;3)]-N-acetyl-beta-D-glucosaminyl derivative + GDP + H(+)</text>
        <dbReference type="Rhea" id="RHEA:14257"/>
        <dbReference type="ChEBI" id="CHEBI:15378"/>
        <dbReference type="ChEBI" id="CHEBI:57273"/>
        <dbReference type="ChEBI" id="CHEBI:58189"/>
        <dbReference type="ChEBI" id="CHEBI:133507"/>
        <dbReference type="ChEBI" id="CHEBI:137941"/>
        <dbReference type="EC" id="2.4.1.152"/>
    </reaction>
    <physiologicalReaction direction="left-to-right" evidence="15">
        <dbReference type="Rhea" id="RHEA:14258"/>
    </physiologicalReaction>
</comment>
<evidence type="ECO:0000256" key="20">
    <source>
        <dbReference type="ARBA" id="ARBA00036757"/>
    </source>
</evidence>
<evidence type="ECO:0000256" key="11">
    <source>
        <dbReference type="ARBA" id="ARBA00023098"/>
    </source>
</evidence>
<feature type="domain" description="Fucosyltransferase C-terminal" evidence="25">
    <location>
        <begin position="646"/>
        <end position="827"/>
    </location>
</feature>
<comment type="caution">
    <text evidence="27">The sequence shown here is derived from an EMBL/GenBank/DDBJ whole genome shotgun (WGS) entry which is preliminary data.</text>
</comment>
<reference evidence="27" key="1">
    <citation type="submission" date="2020-08" db="EMBL/GenBank/DDBJ databases">
        <title>Chromosome-level assembly of Southern catfish (Silurus meridionalis) provides insights into visual adaptation to the nocturnal and benthic lifestyles.</title>
        <authorList>
            <person name="Zhang Y."/>
            <person name="Wang D."/>
            <person name="Peng Z."/>
        </authorList>
    </citation>
    <scope>NUCLEOTIDE SEQUENCE</scope>
    <source>
        <strain evidence="27">SWU-2019-XX</strain>
        <tissue evidence="27">Muscle</tissue>
    </source>
</reference>
<comment type="subunit">
    <text evidence="4">Homodimer.</text>
</comment>
<comment type="pathway">
    <text evidence="1">Protein modification; protein glycosylation.</text>
</comment>
<evidence type="ECO:0000256" key="9">
    <source>
        <dbReference type="ARBA" id="ARBA00022989"/>
    </source>
</evidence>
<evidence type="ECO:0000313" key="28">
    <source>
        <dbReference type="Proteomes" id="UP000606274"/>
    </source>
</evidence>
<dbReference type="InterPro" id="IPR038577">
    <property type="entry name" value="GT10-like_C_sf"/>
</dbReference>
<comment type="catalytic activity">
    <reaction evidence="17">
        <text>an alpha-Neu5Ac-(2-&gt;3)-beta-D-Gal-(1-&gt;4)-beta-D-GlcNAc-(1-&gt;3)-beta-D-Gal-(1-&gt;4)-beta-D-GlcNAc derivative + GDP-beta-L-fucose = an alpha-Neu5Ac-(2-&gt;3)-beta-D-Gal-(1-&gt;4)-beta-D-GlcNAc-(1-&gt;3)-beta-D-Gal-(1-&gt;4)-[alpha-L-Fuc-(1-&gt;3)]-beta-D-GlcNAc derivative + GDP + H(+)</text>
        <dbReference type="Rhea" id="RHEA:68044"/>
        <dbReference type="ChEBI" id="CHEBI:15378"/>
        <dbReference type="ChEBI" id="CHEBI:57273"/>
        <dbReference type="ChEBI" id="CHEBI:58189"/>
        <dbReference type="ChEBI" id="CHEBI:145343"/>
        <dbReference type="ChEBI" id="CHEBI:176900"/>
    </reaction>
    <physiologicalReaction direction="left-to-right" evidence="17">
        <dbReference type="Rhea" id="RHEA:68045"/>
    </physiologicalReaction>
</comment>
<evidence type="ECO:0000259" key="26">
    <source>
        <dbReference type="Pfam" id="PF17039"/>
    </source>
</evidence>
<evidence type="ECO:0000259" key="25">
    <source>
        <dbReference type="Pfam" id="PF00852"/>
    </source>
</evidence>
<comment type="catalytic activity">
    <reaction evidence="16">
        <text>alpha-D-galactosyl-(1-&gt;3)-beta-D-galactosyl-(1-&gt;4)-N-acetyl-beta-D-glucosaminyl-(1-&gt;3)-beta-D-galactosyl-(1-&gt;4)-beta-D-glucosyl-(1&lt;-&gt;1')-ceramide + GDP-beta-L-fucose = a neolactoside IV(3)-alpha-Gal,III(3)-alpha-Fuc-nLc4Cer + GDP + H(+)</text>
        <dbReference type="Rhea" id="RHEA:48380"/>
        <dbReference type="ChEBI" id="CHEBI:15378"/>
        <dbReference type="ChEBI" id="CHEBI:57273"/>
        <dbReference type="ChEBI" id="CHEBI:58189"/>
        <dbReference type="ChEBI" id="CHEBI:90380"/>
        <dbReference type="ChEBI" id="CHEBI:90381"/>
    </reaction>
    <physiologicalReaction direction="left-to-right" evidence="16">
        <dbReference type="Rhea" id="RHEA:48381"/>
    </physiologicalReaction>
</comment>
<evidence type="ECO:0000256" key="12">
    <source>
        <dbReference type="ARBA" id="ARBA00023136"/>
    </source>
</evidence>
<evidence type="ECO:0000256" key="18">
    <source>
        <dbReference type="ARBA" id="ARBA00036295"/>
    </source>
</evidence>
<comment type="catalytic activity">
    <reaction evidence="19">
        <text>an N-acetyl-alpha-neuraminyl-(2-&gt;3)-beta-D-galactosyl-(1-&gt;4)-N-acetyl-beta-D-glucosaminyl derivative + GDP-beta-L-fucose = an alpha-Neu5Ac-(2-&gt;3)-beta-D-Gal-(1-&gt;4)-[alpha-L-Fuc-(1-&gt;3)]-beta-D-GlcNAc derivative + GDP + H(+)</text>
        <dbReference type="Rhea" id="RHEA:56076"/>
        <dbReference type="ChEBI" id="CHEBI:15378"/>
        <dbReference type="ChEBI" id="CHEBI:57273"/>
        <dbReference type="ChEBI" id="CHEBI:58189"/>
        <dbReference type="ChEBI" id="CHEBI:136545"/>
        <dbReference type="ChEBI" id="CHEBI:139509"/>
    </reaction>
    <physiologicalReaction direction="left-to-right" evidence="19">
        <dbReference type="Rhea" id="RHEA:56077"/>
    </physiologicalReaction>
</comment>
<evidence type="ECO:0000256" key="13">
    <source>
        <dbReference type="ARBA" id="ARBA00023157"/>
    </source>
</evidence>
<dbReference type="Pfam" id="PF00852">
    <property type="entry name" value="Glyco_transf_10"/>
    <property type="match status" value="2"/>
</dbReference>
<comment type="similarity">
    <text evidence="3 24">Belongs to the glycosyltransferase 10 family.</text>
</comment>
<dbReference type="InterPro" id="IPR055270">
    <property type="entry name" value="Glyco_tran_10_C"/>
</dbReference>
<evidence type="ECO:0000256" key="7">
    <source>
        <dbReference type="ARBA" id="ARBA00022692"/>
    </source>
</evidence>
<keyword evidence="10 24" id="KW-0333">Golgi apparatus</keyword>
<dbReference type="GO" id="GO:0032580">
    <property type="term" value="C:Golgi cisterna membrane"/>
    <property type="evidence" value="ECO:0007669"/>
    <property type="project" value="UniProtKB-SubCell"/>
</dbReference>
<dbReference type="EMBL" id="JABFDY010000002">
    <property type="protein sequence ID" value="KAF7710844.1"/>
    <property type="molecule type" value="Genomic_DNA"/>
</dbReference>
<comment type="catalytic activity">
    <reaction evidence="18">
        <text>alpha-N-glycoloylneuraminosyl-(2-&gt;3)-beta-D-galactosyl-(1-&gt;4)-N-acetyl-beta-D-glucosaminyl-(1-&gt;3)-beta-D-galactosyl-(1-&gt;4)-N-acetyl-beta-D-glucosaminyl-(1-&gt;3)-beta-D-galactosyl-(1-&gt;4)-beta-D-glucosyl-(1&lt;-&gt;1')-ceramide + GDP-beta-L-fucose = alpha-N-glycoloylneuraminosyl-(2-&gt;3)-beta-D-galactosyl-(1-&gt;4)-N-acetyl-beta-D-glucosaminyl-(1-&gt;3)-beta-D-galactosyl-(1-&gt;4)-[alpha-L-fucosyl-(1-&gt;3)]-N-acetyl-beta-D-glucosaminyl-(1-&gt;3)-beta-D-galactosyl-(1-&gt;4)-beta-D-glucosyl-(1&lt;-&gt;1')-ceramide + GDP + H(+)</text>
        <dbReference type="Rhea" id="RHEA:48388"/>
        <dbReference type="ChEBI" id="CHEBI:15378"/>
        <dbReference type="ChEBI" id="CHEBI:57273"/>
        <dbReference type="ChEBI" id="CHEBI:58189"/>
        <dbReference type="ChEBI" id="CHEBI:90383"/>
        <dbReference type="ChEBI" id="CHEBI:90384"/>
    </reaction>
    <physiologicalReaction direction="left-to-right" evidence="18">
        <dbReference type="Rhea" id="RHEA:48389"/>
    </physiologicalReaction>
</comment>
<evidence type="ECO:0000256" key="10">
    <source>
        <dbReference type="ARBA" id="ARBA00023034"/>
    </source>
</evidence>
<evidence type="ECO:0000256" key="5">
    <source>
        <dbReference type="ARBA" id="ARBA00022676"/>
    </source>
</evidence>
<keyword evidence="8" id="KW-0735">Signal-anchor</keyword>
<name>A0A8T0BUY5_SILME</name>
<evidence type="ECO:0000256" key="2">
    <source>
        <dbReference type="ARBA" id="ARBA00004934"/>
    </source>
</evidence>
<keyword evidence="12" id="KW-0472">Membrane</keyword>
<evidence type="ECO:0000256" key="4">
    <source>
        <dbReference type="ARBA" id="ARBA00011738"/>
    </source>
</evidence>
<comment type="pathway">
    <text evidence="2">Glycolipid biosynthesis.</text>
</comment>
<sequence length="830" mass="96247">MAVLGTPLGAIFGIWEDGYHTQTTPVLPVSHLLAWRNLLLPVVFQNYLPKCTPQTIPSYQSNFYKSADVSVPITTASTKTAQPKEEKPILLLWFLPENYHWDFNDCKTIYNIDGCQLTLDRNLYSQADAVLVFHKAISRDLSNLPPSPRPPFQKWIWFHVESPTNTPKIPGLENLFNVTLSYRRDADISVRYRLTVSKKPNENIVIPKKDKLLCWFVSNIDPKTGVGTRMNYYNELKKYINVHVFGHLAGSRMNDDDYYPTMASCKFYLAFENSIHKDYFVEKLNGPLAAGTVPVVMGPPRQNYEDFVPGNSFIHVEDFPNAKALAEYLLQLDKDEEAYKHYFDWRKHLTATPHLVHWNQEFTMYICQACEYVELPKIPGLENLFILTMTDRWDADFSVRYRLTVSKKPKENIVIPMKDKLLCWGGDSGDTFPLPHCNSRLLNSELSKVFGKMVFTPKQHQFCLFATCWLGGIFSCLLFFQYTLPKCTPQTIPPYQPKSVNVSATIINTSTTTTTTTTTAQPKEEKPILLVWFLPENYQWDFNDCKTIYNIDGCQLTLDRNLYSQADAVFVFHKAIKWDLSNLPPSPRPPFQKWIWFHVESPTNTAKIPGLENLFNLTLSYRRDADISVRYRLTVSKKPNENIVIPKKDKLLCWFVSNTATYTGVGTRMAYYNELKKHIEVKVFGRMAGPRMRDEEYYPTMASCKFYLAFENSIHKDYITEKLNGPLAVGTVPVVMGPPRQNYEEFTPGNAFIHIEDFPNAEALAKYLLQLDKDEEAYMRYFDWRKHVTATPHLFYLNQEFIIYICHACEYIGRHKEYKAAHNIYNWWFS</sequence>
<evidence type="ECO:0000256" key="3">
    <source>
        <dbReference type="ARBA" id="ARBA00008919"/>
    </source>
</evidence>
<protein>
    <recommendedName>
        <fullName evidence="24">Fucosyltransferase</fullName>
        <ecNumber evidence="24">2.4.1.-</ecNumber>
    </recommendedName>
</protein>
<dbReference type="AlphaFoldDB" id="A0A8T0BUY5"/>
<comment type="catalytic activity">
    <reaction evidence="20">
        <text>a neolactoside nLc4Cer + GDP-beta-L-fucose = a neolactoside III(3)-alpha-Fuc-nLc4Cer + GDP + H(+)</text>
        <dbReference type="Rhea" id="RHEA:48376"/>
        <dbReference type="ChEBI" id="CHEBI:15378"/>
        <dbReference type="ChEBI" id="CHEBI:57273"/>
        <dbReference type="ChEBI" id="CHEBI:58189"/>
        <dbReference type="ChEBI" id="CHEBI:90376"/>
        <dbReference type="ChEBI" id="CHEBI:90379"/>
    </reaction>
    <physiologicalReaction direction="left-to-right" evidence="20">
        <dbReference type="Rhea" id="RHEA:48377"/>
    </physiologicalReaction>
</comment>
<comment type="subcellular location">
    <subcellularLocation>
        <location evidence="24">Golgi apparatus</location>
        <location evidence="24">Golgi stack membrane</location>
        <topology evidence="24">Single-pass type II membrane protein</topology>
    </subcellularLocation>
    <subcellularLocation>
        <location evidence="21">Golgi apparatus</location>
        <location evidence="21">trans-Golgi network membrane</location>
        <topology evidence="21">Single-pass type II membrane protein</topology>
    </subcellularLocation>
</comment>
<dbReference type="EC" id="2.4.1.-" evidence="24"/>
<evidence type="ECO:0000313" key="27">
    <source>
        <dbReference type="EMBL" id="KAF7710844.1"/>
    </source>
</evidence>
<evidence type="ECO:0000256" key="24">
    <source>
        <dbReference type="RuleBase" id="RU003832"/>
    </source>
</evidence>
<keyword evidence="9" id="KW-1133">Transmembrane helix</keyword>
<dbReference type="SUPFAM" id="SSF53756">
    <property type="entry name" value="UDP-Glycosyltransferase/glycogen phosphorylase"/>
    <property type="match status" value="2"/>
</dbReference>
<dbReference type="GO" id="GO:0006629">
    <property type="term" value="P:lipid metabolic process"/>
    <property type="evidence" value="ECO:0007669"/>
    <property type="project" value="UniProtKB-KW"/>
</dbReference>
<evidence type="ECO:0000256" key="1">
    <source>
        <dbReference type="ARBA" id="ARBA00004922"/>
    </source>
</evidence>
<evidence type="ECO:0000256" key="6">
    <source>
        <dbReference type="ARBA" id="ARBA00022679"/>
    </source>
</evidence>
<dbReference type="InterPro" id="IPR001503">
    <property type="entry name" value="Glyco_trans_10"/>
</dbReference>
<evidence type="ECO:0000256" key="15">
    <source>
        <dbReference type="ARBA" id="ARBA00029329"/>
    </source>
</evidence>
<keyword evidence="11" id="KW-0443">Lipid metabolism</keyword>
<accession>A0A8T0BUY5</accession>
<dbReference type="PANTHER" id="PTHR11929:SF10">
    <property type="entry name" value="4-GALACTOSYL-N-ACETYLGLUCOSAMINIDE 3-ALPHA-L-FUCOSYLTRANSFERASE 9"/>
    <property type="match status" value="1"/>
</dbReference>
<keyword evidence="14" id="KW-0325">Glycoprotein</keyword>
<gene>
    <name evidence="27" type="ORF">HF521_009716</name>
</gene>
<evidence type="ECO:0000256" key="17">
    <source>
        <dbReference type="ARBA" id="ARBA00036234"/>
    </source>
</evidence>
<dbReference type="PANTHER" id="PTHR11929">
    <property type="entry name" value="ALPHA- 1,3 -FUCOSYLTRANSFERASE"/>
    <property type="match status" value="1"/>
</dbReference>
<dbReference type="FunFam" id="3.40.50.11660:FF:000001">
    <property type="entry name" value="alpha-(1,3)-fucosyltransferase 9"/>
    <property type="match status" value="2"/>
</dbReference>
<evidence type="ECO:0000256" key="23">
    <source>
        <dbReference type="ARBA" id="ARBA00043838"/>
    </source>
</evidence>
<comment type="catalytic activity">
    <reaction evidence="23">
        <text>an alpha-L-Fuc-(1-&gt;2)-beta-D-Gal-(1-&gt;4)-beta-D-GlcNAc derivative + GDP-beta-L-fucose = an alpha-L-Fuc-(1-&gt;2)-beta-D-Gal-(1-&gt;4)-[alpha-L-Fuc-(1-&gt;3)]-beta-D-GlcNAc derivative + GDP + H(+)</text>
        <dbReference type="Rhea" id="RHEA:77191"/>
        <dbReference type="ChEBI" id="CHEBI:15378"/>
        <dbReference type="ChEBI" id="CHEBI:57273"/>
        <dbReference type="ChEBI" id="CHEBI:58189"/>
        <dbReference type="ChEBI" id="CHEBI:133510"/>
        <dbReference type="ChEBI" id="CHEBI:195560"/>
    </reaction>
    <physiologicalReaction direction="left-to-right" evidence="23">
        <dbReference type="Rhea" id="RHEA:77192"/>
    </physiologicalReaction>
</comment>
<keyword evidence="6 24" id="KW-0808">Transferase</keyword>
<feature type="domain" description="Fucosyltransferase N-terminal" evidence="26">
    <location>
        <begin position="525"/>
        <end position="631"/>
    </location>
</feature>
<keyword evidence="13" id="KW-1015">Disulfide bond</keyword>
<feature type="domain" description="Fucosyltransferase N-terminal" evidence="26">
    <location>
        <begin position="86"/>
        <end position="192"/>
    </location>
</feature>
<keyword evidence="28" id="KW-1185">Reference proteome</keyword>
<evidence type="ECO:0000256" key="8">
    <source>
        <dbReference type="ARBA" id="ARBA00022968"/>
    </source>
</evidence>
<feature type="domain" description="Fucosyltransferase C-terminal" evidence="25">
    <location>
        <begin position="207"/>
        <end position="374"/>
    </location>
</feature>
<evidence type="ECO:0000256" key="22">
    <source>
        <dbReference type="ARBA" id="ARBA00043828"/>
    </source>
</evidence>
<proteinExistence type="inferred from homology"/>
<organism evidence="27 28">
    <name type="scientific">Silurus meridionalis</name>
    <name type="common">Southern catfish</name>
    <name type="synonym">Silurus soldatovi meridionalis</name>
    <dbReference type="NCBI Taxonomy" id="175797"/>
    <lineage>
        <taxon>Eukaryota</taxon>
        <taxon>Metazoa</taxon>
        <taxon>Chordata</taxon>
        <taxon>Craniata</taxon>
        <taxon>Vertebrata</taxon>
        <taxon>Euteleostomi</taxon>
        <taxon>Actinopterygii</taxon>
        <taxon>Neopterygii</taxon>
        <taxon>Teleostei</taxon>
        <taxon>Ostariophysi</taxon>
        <taxon>Siluriformes</taxon>
        <taxon>Siluridae</taxon>
        <taxon>Silurus</taxon>
    </lineage>
</organism>
<keyword evidence="7 24" id="KW-0812">Transmembrane</keyword>
<dbReference type="Pfam" id="PF17039">
    <property type="entry name" value="Glyco_tran_10_N"/>
    <property type="match status" value="2"/>
</dbReference>
<dbReference type="GO" id="GO:0017083">
    <property type="term" value="F:4-galactosyl-N-acetylglucosaminide 3-alpha-L-fucosyltransferase activity"/>
    <property type="evidence" value="ECO:0007669"/>
    <property type="project" value="UniProtKB-EC"/>
</dbReference>
<evidence type="ECO:0000256" key="16">
    <source>
        <dbReference type="ARBA" id="ARBA00036053"/>
    </source>
</evidence>
<evidence type="ECO:0000256" key="14">
    <source>
        <dbReference type="ARBA" id="ARBA00023180"/>
    </source>
</evidence>